<dbReference type="EMBL" id="MYFO01000001">
    <property type="protein sequence ID" value="TFE91982.1"/>
    <property type="molecule type" value="Genomic_DNA"/>
</dbReference>
<dbReference type="AlphaFoldDB" id="A0A4Y8QCL0"/>
<dbReference type="Proteomes" id="UP000298246">
    <property type="component" value="Unassembled WGS sequence"/>
</dbReference>
<reference evidence="1 2" key="1">
    <citation type="submission" date="2017-03" db="EMBL/GenBank/DDBJ databases">
        <title>Isolation of Levoglucosan Utilizing Bacteria.</title>
        <authorList>
            <person name="Arya A.S."/>
        </authorList>
    </citation>
    <scope>NUCLEOTIDE SEQUENCE [LARGE SCALE GENOMIC DNA]</scope>
    <source>
        <strain evidence="1 2">MEC069</strain>
    </source>
</reference>
<protein>
    <submittedName>
        <fullName evidence="1">Uncharacterized protein</fullName>
    </submittedName>
</protein>
<proteinExistence type="predicted"/>
<name>A0A4Y8QCL0_9BACL</name>
<dbReference type="RefSeq" id="WP_134749016.1">
    <property type="nucleotide sequence ID" value="NZ_MYFO02000001.1"/>
</dbReference>
<sequence>MSEEAVSFKQQRKIAWETLQQRIASVKELADGELERYEVSKDTATGEHFLHYSYLHRDLSAGGEPEVFHQLLPLETDDVLGLVFGEQPYTYPQHWREPFLRNGPEGFYIWFDPSGELEAERDQAIARELMDKLRQFREAGSLNAEEVGKLMDELDRMRRNEP</sequence>
<keyword evidence="2" id="KW-1185">Reference proteome</keyword>
<evidence type="ECO:0000313" key="2">
    <source>
        <dbReference type="Proteomes" id="UP000298246"/>
    </source>
</evidence>
<comment type="caution">
    <text evidence="1">The sequence shown here is derived from an EMBL/GenBank/DDBJ whole genome shotgun (WGS) entry which is preliminary data.</text>
</comment>
<accession>A0A4Y8QCL0</accession>
<gene>
    <name evidence="1" type="ORF">B5M42_01725</name>
</gene>
<organism evidence="1 2">
    <name type="scientific">Paenibacillus athensensis</name>
    <dbReference type="NCBI Taxonomy" id="1967502"/>
    <lineage>
        <taxon>Bacteria</taxon>
        <taxon>Bacillati</taxon>
        <taxon>Bacillota</taxon>
        <taxon>Bacilli</taxon>
        <taxon>Bacillales</taxon>
        <taxon>Paenibacillaceae</taxon>
        <taxon>Paenibacillus</taxon>
    </lineage>
</organism>
<evidence type="ECO:0000313" key="1">
    <source>
        <dbReference type="EMBL" id="TFE91982.1"/>
    </source>
</evidence>
<dbReference type="OrthoDB" id="2596091at2"/>